<keyword evidence="1" id="KW-0732">Signal</keyword>
<organism evidence="2 3">
    <name type="scientific">Flavobacterium fluvii</name>
    <dbReference type="NCBI Taxonomy" id="468056"/>
    <lineage>
        <taxon>Bacteria</taxon>
        <taxon>Pseudomonadati</taxon>
        <taxon>Bacteroidota</taxon>
        <taxon>Flavobacteriia</taxon>
        <taxon>Flavobacteriales</taxon>
        <taxon>Flavobacteriaceae</taxon>
        <taxon>Flavobacterium</taxon>
    </lineage>
</organism>
<dbReference type="STRING" id="468056.SAMN05443549_1152"/>
<sequence>MKKTLLIILFYFYSNYAFSCVCDGATLIENFQRSEFVAKVKILKITNIENDFDYQNAEIEVLDLYKGEKLQTIKINYAINSSCALYVPENSIWLVFASTYNEKLSFGYCSGSEQIDKIFNLEKYPNAQKNHNESIQRRLSILEILKENKIKFPNENKLSIVYPKKCENDFKGFEVKNNKIALYEIKVNRDLKIKKVKAITEFDNDDLSKEILKCLSENTIISNKYIKKIPKKTKIYIAYYYYEKDDKYKSFISEFDI</sequence>
<evidence type="ECO:0000256" key="1">
    <source>
        <dbReference type="SAM" id="SignalP"/>
    </source>
</evidence>
<proteinExistence type="predicted"/>
<gene>
    <name evidence="2" type="ORF">SAMN05443549_1152</name>
</gene>
<evidence type="ECO:0008006" key="4">
    <source>
        <dbReference type="Google" id="ProtNLM"/>
    </source>
</evidence>
<dbReference type="SUPFAM" id="SSF50242">
    <property type="entry name" value="TIMP-like"/>
    <property type="match status" value="1"/>
</dbReference>
<dbReference type="RefSeq" id="WP_073372049.1">
    <property type="nucleotide sequence ID" value="NZ_FQWB01000015.1"/>
</dbReference>
<keyword evidence="3" id="KW-1185">Reference proteome</keyword>
<dbReference type="OrthoDB" id="824130at2"/>
<dbReference type="EMBL" id="FQWB01000015">
    <property type="protein sequence ID" value="SHH06859.1"/>
    <property type="molecule type" value="Genomic_DNA"/>
</dbReference>
<dbReference type="AlphaFoldDB" id="A0A1M5PZF4"/>
<evidence type="ECO:0000313" key="3">
    <source>
        <dbReference type="Proteomes" id="UP000184516"/>
    </source>
</evidence>
<feature type="signal peptide" evidence="1">
    <location>
        <begin position="1"/>
        <end position="19"/>
    </location>
</feature>
<dbReference type="Gene3D" id="2.40.50.120">
    <property type="match status" value="1"/>
</dbReference>
<reference evidence="3" key="1">
    <citation type="submission" date="2016-11" db="EMBL/GenBank/DDBJ databases">
        <authorList>
            <person name="Varghese N."/>
            <person name="Submissions S."/>
        </authorList>
    </citation>
    <scope>NUCLEOTIDE SEQUENCE [LARGE SCALE GENOMIC DNA]</scope>
    <source>
        <strain evidence="3">DSM 19978</strain>
    </source>
</reference>
<feature type="chain" id="PRO_5013042124" description="Tissue inhibitor of metalloproteinase" evidence="1">
    <location>
        <begin position="20"/>
        <end position="257"/>
    </location>
</feature>
<protein>
    <recommendedName>
        <fullName evidence="4">Tissue inhibitor of metalloproteinase</fullName>
    </recommendedName>
</protein>
<name>A0A1M5PZF4_9FLAO</name>
<evidence type="ECO:0000313" key="2">
    <source>
        <dbReference type="EMBL" id="SHH06859.1"/>
    </source>
</evidence>
<accession>A0A1M5PZF4</accession>
<dbReference type="Proteomes" id="UP000184516">
    <property type="component" value="Unassembled WGS sequence"/>
</dbReference>
<dbReference type="InterPro" id="IPR008993">
    <property type="entry name" value="TIMP-like_OB-fold"/>
</dbReference>